<feature type="signal peptide" evidence="2">
    <location>
        <begin position="1"/>
        <end position="22"/>
    </location>
</feature>
<feature type="region of interest" description="Disordered" evidence="1">
    <location>
        <begin position="307"/>
        <end position="326"/>
    </location>
</feature>
<feature type="chain" id="PRO_5035764571" description="DUF1664 domain-containing protein" evidence="2">
    <location>
        <begin position="23"/>
        <end position="353"/>
    </location>
</feature>
<evidence type="ECO:0000313" key="4">
    <source>
        <dbReference type="EMBL" id="CAA2984322.1"/>
    </source>
</evidence>
<comment type="caution">
    <text evidence="4">The sequence shown here is derived from an EMBL/GenBank/DDBJ whole genome shotgun (WGS) entry which is preliminary data.</text>
</comment>
<dbReference type="Pfam" id="PF07889">
    <property type="entry name" value="DUF1664"/>
    <property type="match status" value="1"/>
</dbReference>
<name>A0A8S0RXK0_OLEEU</name>
<reference evidence="4 5" key="1">
    <citation type="submission" date="2019-12" db="EMBL/GenBank/DDBJ databases">
        <authorList>
            <person name="Alioto T."/>
            <person name="Alioto T."/>
            <person name="Gomez Garrido J."/>
        </authorList>
    </citation>
    <scope>NUCLEOTIDE SEQUENCE [LARGE SCALE GENOMIC DNA]</scope>
</reference>
<gene>
    <name evidence="4" type="ORF">OLEA9_A042597</name>
</gene>
<protein>
    <recommendedName>
        <fullName evidence="3">DUF1664 domain-containing protein</fullName>
    </recommendedName>
</protein>
<dbReference type="Proteomes" id="UP000594638">
    <property type="component" value="Unassembled WGS sequence"/>
</dbReference>
<dbReference type="InterPro" id="IPR012458">
    <property type="entry name" value="DUF1664"/>
</dbReference>
<dbReference type="AlphaFoldDB" id="A0A8S0RXK0"/>
<evidence type="ECO:0000259" key="3">
    <source>
        <dbReference type="Pfam" id="PF07889"/>
    </source>
</evidence>
<feature type="region of interest" description="Disordered" evidence="1">
    <location>
        <begin position="258"/>
        <end position="290"/>
    </location>
</feature>
<dbReference type="OrthoDB" id="544175at2759"/>
<keyword evidence="2" id="KW-0732">Signal</keyword>
<organism evidence="4 5">
    <name type="scientific">Olea europaea subsp. europaea</name>
    <dbReference type="NCBI Taxonomy" id="158383"/>
    <lineage>
        <taxon>Eukaryota</taxon>
        <taxon>Viridiplantae</taxon>
        <taxon>Streptophyta</taxon>
        <taxon>Embryophyta</taxon>
        <taxon>Tracheophyta</taxon>
        <taxon>Spermatophyta</taxon>
        <taxon>Magnoliopsida</taxon>
        <taxon>eudicotyledons</taxon>
        <taxon>Gunneridae</taxon>
        <taxon>Pentapetalae</taxon>
        <taxon>asterids</taxon>
        <taxon>lamiids</taxon>
        <taxon>Lamiales</taxon>
        <taxon>Oleaceae</taxon>
        <taxon>Oleeae</taxon>
        <taxon>Olea</taxon>
    </lineage>
</organism>
<dbReference type="EMBL" id="CACTIH010003760">
    <property type="protein sequence ID" value="CAA2984322.1"/>
    <property type="molecule type" value="Genomic_DNA"/>
</dbReference>
<feature type="domain" description="DUF1664" evidence="3">
    <location>
        <begin position="92"/>
        <end position="212"/>
    </location>
</feature>
<evidence type="ECO:0000313" key="5">
    <source>
        <dbReference type="Proteomes" id="UP000594638"/>
    </source>
</evidence>
<dbReference type="PANTHER" id="PTHR47289:SF2">
    <property type="entry name" value="TRANSCRIPTION FACTOR, PUTATIVE (DUF1664)-RELATED"/>
    <property type="match status" value="1"/>
</dbReference>
<proteinExistence type="predicted"/>
<keyword evidence="5" id="KW-1185">Reference proteome</keyword>
<feature type="compositionally biased region" description="Polar residues" evidence="1">
    <location>
        <begin position="273"/>
        <end position="289"/>
    </location>
</feature>
<dbReference type="Gramene" id="OE9A042597T1">
    <property type="protein sequence ID" value="OE9A042597C1"/>
    <property type="gene ID" value="OE9A042597"/>
</dbReference>
<dbReference type="PANTHER" id="PTHR47289">
    <property type="entry name" value="TRANSCRIPTION FACTOR, PUTATIVE (DUF1664)-RELATED"/>
    <property type="match status" value="1"/>
</dbReference>
<evidence type="ECO:0000256" key="1">
    <source>
        <dbReference type="SAM" id="MobiDB-lite"/>
    </source>
</evidence>
<sequence length="353" mass="37731">MALPVGKLTLIIGAGLVGSVLAKEGRTSNVSDFFSGAFKIVLKQLKQDDSSTSNSKPRNDSLLQQVNSLRQELQLLASNRSVTIVTSSNSGSGKYSIIIVVVVVGSGYIWWKGWKISDMMFATRRGLNDACSSVAKQLENVYSSISATKRHLSSRIDSVDCKIDECAENTAATKEEVSELRGDMKLIGADVLSVHQVVQSLETKINRIEGKQNVTNFGVGKLIAFVRGLENSKSREQIEGAASSSSMLTLQLPPVSASRAASLPVNSEPPSPSTSNASHKHPSQSTVSASGLKDIYGVSDSVGVSSLSTRSNGVHASENSNIENSHSNLFGRNFSGRNVPIFTRSCSVMQSFK</sequence>
<accession>A0A8S0RXK0</accession>
<evidence type="ECO:0000256" key="2">
    <source>
        <dbReference type="SAM" id="SignalP"/>
    </source>
</evidence>